<reference evidence="1 2" key="1">
    <citation type="submission" date="2020-08" db="EMBL/GenBank/DDBJ databases">
        <title>Functional genomics of gut bacteria from endangered species of beetles.</title>
        <authorList>
            <person name="Carlos-Shanley C."/>
        </authorList>
    </citation>
    <scope>NUCLEOTIDE SEQUENCE [LARGE SCALE GENOMIC DNA]</scope>
    <source>
        <strain evidence="1 2">S00245</strain>
    </source>
</reference>
<evidence type="ECO:0000313" key="2">
    <source>
        <dbReference type="Proteomes" id="UP000555448"/>
    </source>
</evidence>
<dbReference type="EMBL" id="JACHLR010000021">
    <property type="protein sequence ID" value="MBB4860386.1"/>
    <property type="molecule type" value="Genomic_DNA"/>
</dbReference>
<sequence>MAADVHRAVALGGDQLVATALPSSSHLVRFHPAGLDYDRLIVVTELDEGRKLYLSGWIGKPLTLGQWRDAAALLFPQAEFVSWERKRGDGTFRLITLPIG</sequence>
<dbReference type="Proteomes" id="UP000555448">
    <property type="component" value="Unassembled WGS sequence"/>
</dbReference>
<protein>
    <submittedName>
        <fullName evidence="1">Uncharacterized protein</fullName>
    </submittedName>
</protein>
<accession>A0A7W7KDF4</accession>
<organism evidence="1 2">
    <name type="scientific">Novosphingobium chloroacetimidivorans</name>
    <dbReference type="NCBI Taxonomy" id="1428314"/>
    <lineage>
        <taxon>Bacteria</taxon>
        <taxon>Pseudomonadati</taxon>
        <taxon>Pseudomonadota</taxon>
        <taxon>Alphaproteobacteria</taxon>
        <taxon>Sphingomonadales</taxon>
        <taxon>Sphingomonadaceae</taxon>
        <taxon>Novosphingobium</taxon>
    </lineage>
</organism>
<evidence type="ECO:0000313" key="1">
    <source>
        <dbReference type="EMBL" id="MBB4860386.1"/>
    </source>
</evidence>
<gene>
    <name evidence="1" type="ORF">HNO88_003729</name>
</gene>
<comment type="caution">
    <text evidence="1">The sequence shown here is derived from an EMBL/GenBank/DDBJ whole genome shotgun (WGS) entry which is preliminary data.</text>
</comment>
<keyword evidence="2" id="KW-1185">Reference proteome</keyword>
<name>A0A7W7KDF4_9SPHN</name>
<dbReference type="RefSeq" id="WP_184249055.1">
    <property type="nucleotide sequence ID" value="NZ_JACHLR010000021.1"/>
</dbReference>
<dbReference type="AlphaFoldDB" id="A0A7W7KDF4"/>
<proteinExistence type="predicted"/>